<name>A0A3N0V1P1_9GAMM</name>
<dbReference type="InterPro" id="IPR003673">
    <property type="entry name" value="CoA-Trfase_fam_III"/>
</dbReference>
<accession>A0A3N0V1P1</accession>
<gene>
    <name evidence="3" type="ORF">ED208_14745</name>
</gene>
<dbReference type="Gene3D" id="3.40.50.10540">
    <property type="entry name" value="Crotonobetainyl-coa:carnitine coa-transferase, domain 1"/>
    <property type="match status" value="3"/>
</dbReference>
<feature type="region of interest" description="Disordered" evidence="2">
    <location>
        <begin position="825"/>
        <end position="856"/>
    </location>
</feature>
<dbReference type="InterPro" id="IPR023606">
    <property type="entry name" value="CoA-Trfase_III_dom_1_sf"/>
</dbReference>
<reference evidence="3 4" key="1">
    <citation type="submission" date="2018-10" db="EMBL/GenBank/DDBJ databases">
        <authorList>
            <person name="Chen W.-M."/>
        </authorList>
    </citation>
    <scope>NUCLEOTIDE SEQUENCE [LARGE SCALE GENOMIC DNA]</scope>
    <source>
        <strain evidence="3 4">THS-13</strain>
    </source>
</reference>
<protein>
    <submittedName>
        <fullName evidence="3">CoA transferase</fullName>
    </submittedName>
</protein>
<dbReference type="Pfam" id="PF02515">
    <property type="entry name" value="CoA_transf_3"/>
    <property type="match status" value="2"/>
</dbReference>
<dbReference type="Gene3D" id="3.30.1540.10">
    <property type="entry name" value="formyl-coa transferase, domain 3"/>
    <property type="match status" value="1"/>
</dbReference>
<dbReference type="SUPFAM" id="SSF89796">
    <property type="entry name" value="CoA-transferase family III (CaiB/BaiF)"/>
    <property type="match status" value="2"/>
</dbReference>
<dbReference type="Proteomes" id="UP000282106">
    <property type="component" value="Unassembled WGS sequence"/>
</dbReference>
<dbReference type="RefSeq" id="WP_123212688.1">
    <property type="nucleotide sequence ID" value="NZ_RJVO01000008.1"/>
</dbReference>
<dbReference type="InterPro" id="IPR050483">
    <property type="entry name" value="CoA-transferase_III_domain"/>
</dbReference>
<comment type="caution">
    <text evidence="3">The sequence shown here is derived from an EMBL/GenBank/DDBJ whole genome shotgun (WGS) entry which is preliminary data.</text>
</comment>
<dbReference type="GO" id="GO:0008410">
    <property type="term" value="F:CoA-transferase activity"/>
    <property type="evidence" value="ECO:0007669"/>
    <property type="project" value="TreeGrafter"/>
</dbReference>
<dbReference type="InterPro" id="IPR044855">
    <property type="entry name" value="CoA-Trfase_III_dom3_sf"/>
</dbReference>
<evidence type="ECO:0000313" key="3">
    <source>
        <dbReference type="EMBL" id="ROH86699.1"/>
    </source>
</evidence>
<evidence type="ECO:0000256" key="2">
    <source>
        <dbReference type="SAM" id="MobiDB-lite"/>
    </source>
</evidence>
<dbReference type="EMBL" id="RJVO01000008">
    <property type="protein sequence ID" value="ROH86699.1"/>
    <property type="molecule type" value="Genomic_DNA"/>
</dbReference>
<sequence length="856" mass="92449">MPAVFEKLKVLDLTWGIAGPMATMLLADNGAEVTKIEPPGGDPYRNQLGYHVWQRGKRSAILDLKNAEDKKAFLALAQVADVLVESYSPGTTTKLGIDYATLSQLNPRLVYCSITGYGREGELAQRPAYDALVQARTGLMFEQRGWPEGALNHISGLPDPFPDLEIPQDQVQGAPREGPLFVASHWPSLGAFFNASLGIAAALRARELTGRGQWVETSLLAGALAGAAGVWQRVEKPDAPGFDTWILNSKSSKGHFQAKDGKWLHNWVPNPRFILQAAEGDTLNATPDLTVQNDPDRFGTGPEEILVMSHYQPLLAEAVAKFPVADWVQAAATAEMTMQPVRSIEESLADNAFVEDGCVTEVQDPELGRIRTVGNAFNMSKTQGKPGHAPVAAGANTAEVKAEAAKILAEAKAATAAANAGKKIKSPLEGVVVLDLGLAIAGPFGTQLLSDLGATVIKINGLFDLFWHRVHIAYMANRGKKSITLNLKDPRAMKILLDLVKQADVVQHNMRYDAAERLKIDYESLKQINPTLIYAHSRGFERGVRASLPGNDQTGACLSGIQFEDGGMARPGAHGEVGRPLWSFTSFGDTGNGFLSATAIINALYHRDRTGEGQFVDTSIINAALLNTSYAVATPEGKGFARPRIGGDQLGYSAGHRLYQAQDGRWLCFVLVEQSHWDELFTVLRAPKLAVDPQFATAEARAQHDTALATFIEGRIKAKTAAEWFAELDAAGVPVEIVDEEFSRRLHDNPEFQKQGLVVSYPHPVVGKLDQIGLLFSLSDTPGVIQGRPLLVGEHTKEILAGLGYSEDEVKTMEEQMAIGFVGMPRMPPRPAPSAAGKEAPKQGMAGMLAQESAKK</sequence>
<proteinExistence type="predicted"/>
<dbReference type="PANTHER" id="PTHR48207">
    <property type="entry name" value="SUCCINATE--HYDROXYMETHYLGLUTARATE COA-TRANSFERASE"/>
    <property type="match status" value="1"/>
</dbReference>
<keyword evidence="4" id="KW-1185">Reference proteome</keyword>
<dbReference type="AlphaFoldDB" id="A0A3N0V1P1"/>
<organism evidence="3 4">
    <name type="scientific">Stagnimonas aquatica</name>
    <dbReference type="NCBI Taxonomy" id="2689987"/>
    <lineage>
        <taxon>Bacteria</taxon>
        <taxon>Pseudomonadati</taxon>
        <taxon>Pseudomonadota</taxon>
        <taxon>Gammaproteobacteria</taxon>
        <taxon>Nevskiales</taxon>
        <taxon>Nevskiaceae</taxon>
        <taxon>Stagnimonas</taxon>
    </lineage>
</organism>
<evidence type="ECO:0000313" key="4">
    <source>
        <dbReference type="Proteomes" id="UP000282106"/>
    </source>
</evidence>
<evidence type="ECO:0000256" key="1">
    <source>
        <dbReference type="ARBA" id="ARBA00022679"/>
    </source>
</evidence>
<keyword evidence="1 3" id="KW-0808">Transferase</keyword>
<dbReference type="InParanoid" id="A0A3N0V1P1"/>
<dbReference type="PANTHER" id="PTHR48207:SF3">
    <property type="entry name" value="SUCCINATE--HYDROXYMETHYLGLUTARATE COA-TRANSFERASE"/>
    <property type="match status" value="1"/>
</dbReference>